<dbReference type="PANTHER" id="PTHR14009">
    <property type="entry name" value="LEUCINE ZIPPER-EF-HAND CONTAINING TRANSMEMBRANE PROTEIN"/>
    <property type="match status" value="1"/>
</dbReference>
<dbReference type="AlphaFoldDB" id="A0AAF0IMT5"/>
<evidence type="ECO:0000313" key="11">
    <source>
        <dbReference type="EMBL" id="WFC94277.1"/>
    </source>
</evidence>
<keyword evidence="3" id="KW-0999">Mitochondrion inner membrane</keyword>
<evidence type="ECO:0000256" key="6">
    <source>
        <dbReference type="ARBA" id="ARBA00023136"/>
    </source>
</evidence>
<feature type="compositionally biased region" description="Basic and acidic residues" evidence="8">
    <location>
        <begin position="326"/>
        <end position="337"/>
    </location>
</feature>
<keyword evidence="2 9" id="KW-0812">Transmembrane</keyword>
<dbReference type="PANTHER" id="PTHR14009:SF1">
    <property type="entry name" value="MITOCHONDRIAL PROTON_CALCIUM EXCHANGER PROTEIN"/>
    <property type="match status" value="1"/>
</dbReference>
<feature type="region of interest" description="Disordered" evidence="8">
    <location>
        <begin position="305"/>
        <end position="337"/>
    </location>
</feature>
<dbReference type="GO" id="GO:0005743">
    <property type="term" value="C:mitochondrial inner membrane"/>
    <property type="evidence" value="ECO:0007669"/>
    <property type="project" value="UniProtKB-SubCell"/>
</dbReference>
<sequence length="337" mass="38598">MRAVPVRSWAPQQWIHTTVPRLDADPSSHNKPPTETKKKLSLRERARNMWSTVKYLFRFYLNGVKQIWRNRDLVKQIKANVAETGRDLTYEEATLLRTHSADMLKLPLFLLILVTIEELLPLMVIYTPFLLPSTCILPSQRLKIRKRFELKREECVNALRDMIQNVPSMQPPYEEQAASATLAPLPKEALQKLVVTYNLSAWGGSALRTRRLVRHLTHLRTADMRLATSKLLNDPGDDAAEFLADACTERGLRAANISVEEMIMSLRAWLELTQVETAIPDMELVLLPTRIKELGHSEAELANEIRNEEEKSVAEQTSTVVQELVEQEKRNEGEKKS</sequence>
<dbReference type="Proteomes" id="UP001216638">
    <property type="component" value="Chromosome 1"/>
</dbReference>
<evidence type="ECO:0000256" key="4">
    <source>
        <dbReference type="ARBA" id="ARBA00022989"/>
    </source>
</evidence>
<keyword evidence="12" id="KW-1185">Reference proteome</keyword>
<comment type="subcellular location">
    <subcellularLocation>
        <location evidence="1">Mitochondrion inner membrane</location>
        <topology evidence="1">Single-pass membrane protein</topology>
    </subcellularLocation>
</comment>
<dbReference type="EMBL" id="CP119951">
    <property type="protein sequence ID" value="WFC94277.1"/>
    <property type="molecule type" value="Genomic_DNA"/>
</dbReference>
<dbReference type="InterPro" id="IPR044202">
    <property type="entry name" value="LETM1/MDM38-like"/>
</dbReference>
<proteinExistence type="predicted"/>
<evidence type="ECO:0000259" key="10">
    <source>
        <dbReference type="PROSITE" id="PS51758"/>
    </source>
</evidence>
<dbReference type="GO" id="GO:0043022">
    <property type="term" value="F:ribosome binding"/>
    <property type="evidence" value="ECO:0007669"/>
    <property type="project" value="InterPro"/>
</dbReference>
<gene>
    <name evidence="11" type="ORF">MBRA1_000905</name>
</gene>
<feature type="domain" description="Letm1 RBD" evidence="10">
    <location>
        <begin position="118"/>
        <end position="337"/>
    </location>
</feature>
<feature type="compositionally biased region" description="Basic and acidic residues" evidence="8">
    <location>
        <begin position="22"/>
        <end position="40"/>
    </location>
</feature>
<dbReference type="GO" id="GO:0030003">
    <property type="term" value="P:intracellular monoatomic cation homeostasis"/>
    <property type="evidence" value="ECO:0007669"/>
    <property type="project" value="TreeGrafter"/>
</dbReference>
<dbReference type="InterPro" id="IPR033122">
    <property type="entry name" value="LETM1-like_RBD"/>
</dbReference>
<feature type="region of interest" description="Disordered" evidence="8">
    <location>
        <begin position="20"/>
        <end position="40"/>
    </location>
</feature>
<organism evidence="11 12">
    <name type="scientific">Malassezia brasiliensis</name>
    <dbReference type="NCBI Taxonomy" id="1821822"/>
    <lineage>
        <taxon>Eukaryota</taxon>
        <taxon>Fungi</taxon>
        <taxon>Dikarya</taxon>
        <taxon>Basidiomycota</taxon>
        <taxon>Ustilaginomycotina</taxon>
        <taxon>Malasseziomycetes</taxon>
        <taxon>Malasseziales</taxon>
        <taxon>Malasseziaceae</taxon>
        <taxon>Malassezia</taxon>
    </lineage>
</organism>
<dbReference type="PROSITE" id="PS51758">
    <property type="entry name" value="LETM1_RBD"/>
    <property type="match status" value="1"/>
</dbReference>
<keyword evidence="5 7" id="KW-0496">Mitochondrion</keyword>
<reference evidence="11" key="1">
    <citation type="submission" date="2023-03" db="EMBL/GenBank/DDBJ databases">
        <title>Mating type loci evolution in Malassezia.</title>
        <authorList>
            <person name="Coelho M.A."/>
        </authorList>
    </citation>
    <scope>NUCLEOTIDE SEQUENCE</scope>
    <source>
        <strain evidence="11">CBS 14135</strain>
    </source>
</reference>
<feature type="transmembrane region" description="Helical" evidence="9">
    <location>
        <begin position="106"/>
        <end position="131"/>
    </location>
</feature>
<accession>A0AAF0IMT5</accession>
<evidence type="ECO:0000256" key="5">
    <source>
        <dbReference type="ARBA" id="ARBA00023128"/>
    </source>
</evidence>
<evidence type="ECO:0000256" key="2">
    <source>
        <dbReference type="ARBA" id="ARBA00022692"/>
    </source>
</evidence>
<evidence type="ECO:0000256" key="9">
    <source>
        <dbReference type="SAM" id="Phobius"/>
    </source>
</evidence>
<keyword evidence="6 9" id="KW-0472">Membrane</keyword>
<dbReference type="Pfam" id="PF07766">
    <property type="entry name" value="LETM1_RBD"/>
    <property type="match status" value="1"/>
</dbReference>
<evidence type="ECO:0000256" key="1">
    <source>
        <dbReference type="ARBA" id="ARBA00004434"/>
    </source>
</evidence>
<name>A0AAF0IMT5_9BASI</name>
<protein>
    <recommendedName>
        <fullName evidence="10">Letm1 RBD domain-containing protein</fullName>
    </recommendedName>
</protein>
<evidence type="ECO:0000256" key="8">
    <source>
        <dbReference type="SAM" id="MobiDB-lite"/>
    </source>
</evidence>
<evidence type="ECO:0000256" key="7">
    <source>
        <dbReference type="PROSITE-ProRule" id="PRU01094"/>
    </source>
</evidence>
<keyword evidence="4 9" id="KW-1133">Transmembrane helix</keyword>
<evidence type="ECO:0000313" key="12">
    <source>
        <dbReference type="Proteomes" id="UP001216638"/>
    </source>
</evidence>
<evidence type="ECO:0000256" key="3">
    <source>
        <dbReference type="ARBA" id="ARBA00022792"/>
    </source>
</evidence>